<protein>
    <submittedName>
        <fullName evidence="1">Photosystem II protein D2 (Plastid)</fullName>
    </submittedName>
</protein>
<accession>A0AAX6F668</accession>
<gene>
    <name evidence="1" type="ORF">M6B38_152705</name>
</gene>
<organism evidence="1 2">
    <name type="scientific">Iris pallida</name>
    <name type="common">Sweet iris</name>
    <dbReference type="NCBI Taxonomy" id="29817"/>
    <lineage>
        <taxon>Eukaryota</taxon>
        <taxon>Viridiplantae</taxon>
        <taxon>Streptophyta</taxon>
        <taxon>Embryophyta</taxon>
        <taxon>Tracheophyta</taxon>
        <taxon>Spermatophyta</taxon>
        <taxon>Magnoliopsida</taxon>
        <taxon>Liliopsida</taxon>
        <taxon>Asparagales</taxon>
        <taxon>Iridaceae</taxon>
        <taxon>Iridoideae</taxon>
        <taxon>Irideae</taxon>
        <taxon>Iris</taxon>
    </lineage>
</organism>
<dbReference type="EMBL" id="JANAVB010031419">
    <property type="protein sequence ID" value="KAJ6811673.1"/>
    <property type="molecule type" value="Genomic_DNA"/>
</dbReference>
<name>A0AAX6F668_IRIPA</name>
<dbReference type="Proteomes" id="UP001140949">
    <property type="component" value="Unassembled WGS sequence"/>
</dbReference>
<comment type="caution">
    <text evidence="1">The sequence shown here is derived from an EMBL/GenBank/DDBJ whole genome shotgun (WGS) entry which is preliminary data.</text>
</comment>
<evidence type="ECO:0000313" key="2">
    <source>
        <dbReference type="Proteomes" id="UP001140949"/>
    </source>
</evidence>
<reference evidence="1" key="1">
    <citation type="journal article" date="2023" name="GigaByte">
        <title>Genome assembly of the bearded iris, Iris pallida Lam.</title>
        <authorList>
            <person name="Bruccoleri R.E."/>
            <person name="Oakeley E.J."/>
            <person name="Faust A.M.E."/>
            <person name="Altorfer M."/>
            <person name="Dessus-Babus S."/>
            <person name="Burckhardt D."/>
            <person name="Oertli M."/>
            <person name="Naumann U."/>
            <person name="Petersen F."/>
            <person name="Wong J."/>
        </authorList>
    </citation>
    <scope>NUCLEOTIDE SEQUENCE</scope>
    <source>
        <strain evidence="1">GSM-AAB239-AS_SAM_17_03QT</strain>
    </source>
</reference>
<dbReference type="AlphaFoldDB" id="A0AAX6F668"/>
<evidence type="ECO:0000313" key="1">
    <source>
        <dbReference type="EMBL" id="KAJ6811673.1"/>
    </source>
</evidence>
<sequence>MSHIFCRTSFLPRLYVFFSLLKSKLLGPLRGSNQGARRSQKCIVFPPKITLQWGNTLDIYLNQWVLGPIPR</sequence>
<proteinExistence type="predicted"/>
<reference evidence="1" key="2">
    <citation type="submission" date="2023-04" db="EMBL/GenBank/DDBJ databases">
        <authorList>
            <person name="Bruccoleri R.E."/>
            <person name="Oakeley E.J."/>
            <person name="Faust A.-M."/>
            <person name="Dessus-Babus S."/>
            <person name="Altorfer M."/>
            <person name="Burckhardt D."/>
            <person name="Oertli M."/>
            <person name="Naumann U."/>
            <person name="Petersen F."/>
            <person name="Wong J."/>
        </authorList>
    </citation>
    <scope>NUCLEOTIDE SEQUENCE</scope>
    <source>
        <strain evidence="1">GSM-AAB239-AS_SAM_17_03QT</strain>
        <tissue evidence="1">Leaf</tissue>
    </source>
</reference>
<keyword evidence="2" id="KW-1185">Reference proteome</keyword>